<accession>A0ABQ2BRS4</accession>
<evidence type="ECO:0000313" key="2">
    <source>
        <dbReference type="EMBL" id="GGI44531.1"/>
    </source>
</evidence>
<reference evidence="3" key="1">
    <citation type="journal article" date="2019" name="Int. J. Syst. Evol. Microbiol.">
        <title>The Global Catalogue of Microorganisms (GCM) 10K type strain sequencing project: providing services to taxonomists for standard genome sequencing and annotation.</title>
        <authorList>
            <consortium name="The Broad Institute Genomics Platform"/>
            <consortium name="The Broad Institute Genome Sequencing Center for Infectious Disease"/>
            <person name="Wu L."/>
            <person name="Ma J."/>
        </authorList>
    </citation>
    <scope>NUCLEOTIDE SEQUENCE [LARGE SCALE GENOMIC DNA]</scope>
    <source>
        <strain evidence="3">CGMCC 1.15043</strain>
    </source>
</reference>
<evidence type="ECO:0000313" key="3">
    <source>
        <dbReference type="Proteomes" id="UP000615455"/>
    </source>
</evidence>
<dbReference type="PROSITE" id="PS51257">
    <property type="entry name" value="PROKAR_LIPOPROTEIN"/>
    <property type="match status" value="1"/>
</dbReference>
<dbReference type="RefSeq" id="WP_189007771.1">
    <property type="nucleotide sequence ID" value="NZ_BMHE01000002.1"/>
</dbReference>
<name>A0ABQ2BRS4_9BACL</name>
<evidence type="ECO:0000256" key="1">
    <source>
        <dbReference type="SAM" id="SignalP"/>
    </source>
</evidence>
<dbReference type="EMBL" id="BMHE01000002">
    <property type="protein sequence ID" value="GGI44531.1"/>
    <property type="molecule type" value="Genomic_DNA"/>
</dbReference>
<keyword evidence="3" id="KW-1185">Reference proteome</keyword>
<comment type="caution">
    <text evidence="2">The sequence shown here is derived from an EMBL/GenBank/DDBJ whole genome shotgun (WGS) entry which is preliminary data.</text>
</comment>
<keyword evidence="1" id="KW-0732">Signal</keyword>
<proteinExistence type="predicted"/>
<organism evidence="2 3">
    <name type="scientific">Paenibacillus marchantiophytorum</name>
    <dbReference type="NCBI Taxonomy" id="1619310"/>
    <lineage>
        <taxon>Bacteria</taxon>
        <taxon>Bacillati</taxon>
        <taxon>Bacillota</taxon>
        <taxon>Bacilli</taxon>
        <taxon>Bacillales</taxon>
        <taxon>Paenibacillaceae</taxon>
        <taxon>Paenibacillus</taxon>
    </lineage>
</organism>
<dbReference type="Proteomes" id="UP000615455">
    <property type="component" value="Unassembled WGS sequence"/>
</dbReference>
<protein>
    <recommendedName>
        <fullName evidence="4">Lipoprotein</fullName>
    </recommendedName>
</protein>
<evidence type="ECO:0008006" key="4">
    <source>
        <dbReference type="Google" id="ProtNLM"/>
    </source>
</evidence>
<gene>
    <name evidence="2" type="ORF">GCM10008018_07570</name>
</gene>
<feature type="chain" id="PRO_5046696141" description="Lipoprotein" evidence="1">
    <location>
        <begin position="21"/>
        <end position="122"/>
    </location>
</feature>
<sequence length="122" mass="13700">MRRWMVCLMLVSLLGMIGCSKPIEFTGKTEDWRVECTVNPSANAKEYAITYIGKDSQSVKNVSYSFMDSGNFNQSGNSESNSKNLKITGKSIKETPYVEEDSFKLQIKWNGKEDTVPVVKKG</sequence>
<feature type="signal peptide" evidence="1">
    <location>
        <begin position="1"/>
        <end position="20"/>
    </location>
</feature>